<feature type="transmembrane region" description="Helical" evidence="13">
    <location>
        <begin position="99"/>
        <end position="118"/>
    </location>
</feature>
<dbReference type="PANTHER" id="PTHR35457:SF1">
    <property type="entry name" value="HEME A SYNTHASE"/>
    <property type="match status" value="1"/>
</dbReference>
<feature type="transmembrane region" description="Helical" evidence="13">
    <location>
        <begin position="72"/>
        <end position="92"/>
    </location>
</feature>
<feature type="transmembrane region" description="Helical" evidence="13">
    <location>
        <begin position="204"/>
        <end position="225"/>
    </location>
</feature>
<dbReference type="EMBL" id="JAMOIL010000001">
    <property type="protein sequence ID" value="MCM0618906.1"/>
    <property type="molecule type" value="Genomic_DNA"/>
</dbReference>
<comment type="pathway">
    <text evidence="11">Porphyrin-containing compound metabolism.</text>
</comment>
<feature type="region of interest" description="Disordered" evidence="12">
    <location>
        <begin position="288"/>
        <end position="307"/>
    </location>
</feature>
<evidence type="ECO:0000256" key="8">
    <source>
        <dbReference type="ARBA" id="ARBA00023133"/>
    </source>
</evidence>
<evidence type="ECO:0000256" key="11">
    <source>
        <dbReference type="ARBA" id="ARBA00023444"/>
    </source>
</evidence>
<feature type="transmembrane region" description="Helical" evidence="13">
    <location>
        <begin position="157"/>
        <end position="184"/>
    </location>
</feature>
<evidence type="ECO:0000256" key="7">
    <source>
        <dbReference type="ARBA" id="ARBA00023004"/>
    </source>
</evidence>
<dbReference type="InterPro" id="IPR050450">
    <property type="entry name" value="COX15/CtaA_HemeA_synthase"/>
</dbReference>
<sequence>MSNPDVVPAGRLRTMRRAAWASIVANAVIVVTGGAVRLTASGLGCPTWPKCTSTSFTPEAHLHGIIEFGNRLLTYVLVAIAIWAFVAAWRTARRDLRKIAFLAALGIPVQAVLGGITVLTGLTWWVVGAHMILSMILIGLSVLLLHRTYSTSAPRRGPAVVLAWIVLAAAALVIVLGVVVTGAGPHAGDADVPRSGLDTLQVSQLHADAVFLYIGLTVGLLLLLLATGAPRASVRAAWWLIGVQLAQAVIGFVQYFTGVPEVLVGAHMAGTTMVAGWTTWLLLQVRQPPREPRGDEPVQDLAATTSA</sequence>
<keyword evidence="9 13" id="KW-0472">Membrane</keyword>
<evidence type="ECO:0000256" key="6">
    <source>
        <dbReference type="ARBA" id="ARBA00023002"/>
    </source>
</evidence>
<keyword evidence="15" id="KW-1185">Reference proteome</keyword>
<keyword evidence="6" id="KW-0560">Oxidoreductase</keyword>
<gene>
    <name evidence="14" type="ORF">M8330_01190</name>
</gene>
<dbReference type="AlphaFoldDB" id="A0A9X2ICN8"/>
<dbReference type="Proteomes" id="UP001139485">
    <property type="component" value="Unassembled WGS sequence"/>
</dbReference>
<comment type="caution">
    <text evidence="14">The sequence shown here is derived from an EMBL/GenBank/DDBJ whole genome shotgun (WGS) entry which is preliminary data.</text>
</comment>
<evidence type="ECO:0000256" key="2">
    <source>
        <dbReference type="ARBA" id="ARBA00022475"/>
    </source>
</evidence>
<evidence type="ECO:0000313" key="15">
    <source>
        <dbReference type="Proteomes" id="UP001139485"/>
    </source>
</evidence>
<dbReference type="RefSeq" id="WP_250825850.1">
    <property type="nucleotide sequence ID" value="NZ_JAMOIL010000001.1"/>
</dbReference>
<evidence type="ECO:0000256" key="3">
    <source>
        <dbReference type="ARBA" id="ARBA00022692"/>
    </source>
</evidence>
<proteinExistence type="predicted"/>
<keyword evidence="2" id="KW-1003">Cell membrane</keyword>
<keyword evidence="7" id="KW-0408">Iron</keyword>
<reference evidence="14" key="1">
    <citation type="submission" date="2022-05" db="EMBL/GenBank/DDBJ databases">
        <authorList>
            <person name="Tuo L."/>
        </authorList>
    </citation>
    <scope>NUCLEOTIDE SEQUENCE</scope>
    <source>
        <strain evidence="14">BSK12Z-4</strain>
    </source>
</reference>
<evidence type="ECO:0000256" key="9">
    <source>
        <dbReference type="ARBA" id="ARBA00023136"/>
    </source>
</evidence>
<dbReference type="GO" id="GO:0006784">
    <property type="term" value="P:heme A biosynthetic process"/>
    <property type="evidence" value="ECO:0007669"/>
    <property type="project" value="InterPro"/>
</dbReference>
<dbReference type="InterPro" id="IPR003780">
    <property type="entry name" value="COX15/CtaA_fam"/>
</dbReference>
<comment type="subcellular location">
    <subcellularLocation>
        <location evidence="1">Membrane</location>
        <topology evidence="1">Multi-pass membrane protein</topology>
    </subcellularLocation>
</comment>
<evidence type="ECO:0000256" key="12">
    <source>
        <dbReference type="SAM" id="MobiDB-lite"/>
    </source>
</evidence>
<keyword evidence="5 13" id="KW-1133">Transmembrane helix</keyword>
<evidence type="ECO:0000256" key="10">
    <source>
        <dbReference type="ARBA" id="ARBA00023157"/>
    </source>
</evidence>
<feature type="transmembrane region" description="Helical" evidence="13">
    <location>
        <begin position="18"/>
        <end position="40"/>
    </location>
</feature>
<feature type="transmembrane region" description="Helical" evidence="13">
    <location>
        <begin position="237"/>
        <end position="256"/>
    </location>
</feature>
<organism evidence="14 15">
    <name type="scientific">Nocardioides bruguierae</name>
    <dbReference type="NCBI Taxonomy" id="2945102"/>
    <lineage>
        <taxon>Bacteria</taxon>
        <taxon>Bacillati</taxon>
        <taxon>Actinomycetota</taxon>
        <taxon>Actinomycetes</taxon>
        <taxon>Propionibacteriales</taxon>
        <taxon>Nocardioidaceae</taxon>
        <taxon>Nocardioides</taxon>
    </lineage>
</organism>
<feature type="transmembrane region" description="Helical" evidence="13">
    <location>
        <begin position="262"/>
        <end position="283"/>
    </location>
</feature>
<accession>A0A9X2ICN8</accession>
<keyword evidence="8" id="KW-0350">Heme biosynthesis</keyword>
<protein>
    <submittedName>
        <fullName evidence="14">COX15/CtaA family protein</fullName>
    </submittedName>
</protein>
<dbReference type="GO" id="GO:0046872">
    <property type="term" value="F:metal ion binding"/>
    <property type="evidence" value="ECO:0007669"/>
    <property type="project" value="UniProtKB-KW"/>
</dbReference>
<evidence type="ECO:0000313" key="14">
    <source>
        <dbReference type="EMBL" id="MCM0618906.1"/>
    </source>
</evidence>
<keyword evidence="10" id="KW-1015">Disulfide bond</keyword>
<evidence type="ECO:0000256" key="4">
    <source>
        <dbReference type="ARBA" id="ARBA00022723"/>
    </source>
</evidence>
<evidence type="ECO:0000256" key="5">
    <source>
        <dbReference type="ARBA" id="ARBA00022989"/>
    </source>
</evidence>
<evidence type="ECO:0000256" key="13">
    <source>
        <dbReference type="SAM" id="Phobius"/>
    </source>
</evidence>
<name>A0A9X2ICN8_9ACTN</name>
<feature type="transmembrane region" description="Helical" evidence="13">
    <location>
        <begin position="124"/>
        <end position="145"/>
    </location>
</feature>
<evidence type="ECO:0000256" key="1">
    <source>
        <dbReference type="ARBA" id="ARBA00004141"/>
    </source>
</evidence>
<dbReference type="GO" id="GO:0016491">
    <property type="term" value="F:oxidoreductase activity"/>
    <property type="evidence" value="ECO:0007669"/>
    <property type="project" value="UniProtKB-KW"/>
</dbReference>
<dbReference type="Pfam" id="PF02628">
    <property type="entry name" value="COX15-CtaA"/>
    <property type="match status" value="1"/>
</dbReference>
<dbReference type="GO" id="GO:0016020">
    <property type="term" value="C:membrane"/>
    <property type="evidence" value="ECO:0007669"/>
    <property type="project" value="UniProtKB-SubCell"/>
</dbReference>
<dbReference type="PANTHER" id="PTHR35457">
    <property type="entry name" value="HEME A SYNTHASE"/>
    <property type="match status" value="1"/>
</dbReference>
<keyword evidence="4" id="KW-0479">Metal-binding</keyword>
<keyword evidence="3 13" id="KW-0812">Transmembrane</keyword>